<dbReference type="EMBL" id="QGMK01002255">
    <property type="protein sequence ID" value="TVY59662.1"/>
    <property type="molecule type" value="Genomic_DNA"/>
</dbReference>
<dbReference type="InterPro" id="IPR006235">
    <property type="entry name" value="OAc-hSer/O-AcSer_sulfhydrylase"/>
</dbReference>
<evidence type="ECO:0000256" key="1">
    <source>
        <dbReference type="ARBA" id="ARBA00001933"/>
    </source>
</evidence>
<gene>
    <name evidence="6" type="primary">cysD_0</name>
    <name evidence="6" type="ORF">LSUE1_G006804</name>
</gene>
<comment type="caution">
    <text evidence="6">The sequence shown here is derived from an EMBL/GenBank/DDBJ whole genome shotgun (WGS) entry which is preliminary data.</text>
</comment>
<reference evidence="6 7" key="1">
    <citation type="submission" date="2018-05" db="EMBL/GenBank/DDBJ databases">
        <title>Genome sequencing and assembly of the regulated plant pathogen Lachnellula willkommii and related sister species for the development of diagnostic species identification markers.</title>
        <authorList>
            <person name="Giroux E."/>
            <person name="Bilodeau G."/>
        </authorList>
    </citation>
    <scope>NUCLEOTIDE SEQUENCE [LARGE SCALE GENOMIC DNA]</scope>
    <source>
        <strain evidence="6 7">CBS 268.59</strain>
    </source>
</reference>
<keyword evidence="7" id="KW-1185">Reference proteome</keyword>
<evidence type="ECO:0000256" key="3">
    <source>
        <dbReference type="ARBA" id="ARBA00022679"/>
    </source>
</evidence>
<dbReference type="InterPro" id="IPR015421">
    <property type="entry name" value="PyrdxlP-dep_Trfase_major"/>
</dbReference>
<dbReference type="GO" id="GO:0030170">
    <property type="term" value="F:pyridoxal phosphate binding"/>
    <property type="evidence" value="ECO:0007669"/>
    <property type="project" value="InterPro"/>
</dbReference>
<dbReference type="Gene3D" id="3.40.640.10">
    <property type="entry name" value="Type I PLP-dependent aspartate aminotransferase-like (Major domain)"/>
    <property type="match status" value="1"/>
</dbReference>
<accession>A0A8T9BTP5</accession>
<dbReference type="Pfam" id="PF01053">
    <property type="entry name" value="Cys_Met_Meta_PP"/>
    <property type="match status" value="1"/>
</dbReference>
<evidence type="ECO:0000313" key="7">
    <source>
        <dbReference type="Proteomes" id="UP000469558"/>
    </source>
</evidence>
<dbReference type="GO" id="GO:0006535">
    <property type="term" value="P:cysteine biosynthetic process from serine"/>
    <property type="evidence" value="ECO:0007669"/>
    <property type="project" value="TreeGrafter"/>
</dbReference>
<evidence type="ECO:0000256" key="4">
    <source>
        <dbReference type="ARBA" id="ARBA00022898"/>
    </source>
</evidence>
<dbReference type="Gene3D" id="3.90.1150.10">
    <property type="entry name" value="Aspartate Aminotransferase, domain 1"/>
    <property type="match status" value="1"/>
</dbReference>
<dbReference type="SUPFAM" id="SSF53383">
    <property type="entry name" value="PLP-dependent transferases"/>
    <property type="match status" value="1"/>
</dbReference>
<evidence type="ECO:0000256" key="2">
    <source>
        <dbReference type="ARBA" id="ARBA00009077"/>
    </source>
</evidence>
<dbReference type="GO" id="GO:0071269">
    <property type="term" value="P:L-homocysteine biosynthetic process"/>
    <property type="evidence" value="ECO:0007669"/>
    <property type="project" value="TreeGrafter"/>
</dbReference>
<dbReference type="GO" id="GO:0005737">
    <property type="term" value="C:cytoplasm"/>
    <property type="evidence" value="ECO:0007669"/>
    <property type="project" value="TreeGrafter"/>
</dbReference>
<keyword evidence="3" id="KW-0808">Transferase</keyword>
<dbReference type="OrthoDB" id="3512640at2759"/>
<organism evidence="6 7">
    <name type="scientific">Lachnellula suecica</name>
    <dbReference type="NCBI Taxonomy" id="602035"/>
    <lineage>
        <taxon>Eukaryota</taxon>
        <taxon>Fungi</taxon>
        <taxon>Dikarya</taxon>
        <taxon>Ascomycota</taxon>
        <taxon>Pezizomycotina</taxon>
        <taxon>Leotiomycetes</taxon>
        <taxon>Helotiales</taxon>
        <taxon>Lachnaceae</taxon>
        <taxon>Lachnellula</taxon>
    </lineage>
</organism>
<dbReference type="PIRSF" id="PIRSF001434">
    <property type="entry name" value="CGS"/>
    <property type="match status" value="1"/>
</dbReference>
<dbReference type="PANTHER" id="PTHR43797:SF2">
    <property type="entry name" value="HOMOCYSTEINE_CYSTEINE SYNTHASE"/>
    <property type="match status" value="1"/>
</dbReference>
<dbReference type="InterPro" id="IPR015424">
    <property type="entry name" value="PyrdxlP-dep_Trfase"/>
</dbReference>
<dbReference type="Proteomes" id="UP000469558">
    <property type="component" value="Unassembled WGS sequence"/>
</dbReference>
<comment type="cofactor">
    <cofactor evidence="1 5">
        <name>pyridoxal 5'-phosphate</name>
        <dbReference type="ChEBI" id="CHEBI:597326"/>
    </cofactor>
</comment>
<proteinExistence type="inferred from homology"/>
<dbReference type="GO" id="GO:0003961">
    <property type="term" value="F:O-acetylhomoserine aminocarboxypropyltransferase activity"/>
    <property type="evidence" value="ECO:0007669"/>
    <property type="project" value="TreeGrafter"/>
</dbReference>
<dbReference type="GO" id="GO:0019346">
    <property type="term" value="P:transsulfuration"/>
    <property type="evidence" value="ECO:0007669"/>
    <property type="project" value="InterPro"/>
</dbReference>
<sequence>MSNETEPKSPVFQFETSGVHAGLTRADNNVKDAPIYASTSFVFNDSAQGAAIFNMTAEAFCYSRIANPTVDVFEKRMATLENGAAALVSSSGQSALFMTVTALAQTGENIVVASHLSDTSAQLFKYRLPPSKITARFVESGEIDLVRKAIDENTKAVFVESISSHGLLVADIAALAIVAHEAGVPLVVDNTAGAGGFLLRPIDHGADIVIASASEWLSISGSNSAGIIVDSGKFDWSKSRERFPQFFEPAAGFHGLNLWEKFGSTVFIAFTRIAILRDIGPCLNPFEAFQLLAGLETLSVRVERSSSNAAKLAAWLKTMNKVGEVQYPGLKSNPLYQLSEKYLKRGYGGLLSFTTKDGTKLSKQAFDQFKLVSVGRSIGGSRTVVIEGEREEAHAGSNLIYVSLGLENIDDIIADFKLALSTI</sequence>
<dbReference type="GO" id="GO:0004124">
    <property type="term" value="F:cysteine synthase activity"/>
    <property type="evidence" value="ECO:0007669"/>
    <property type="project" value="TreeGrafter"/>
</dbReference>
<dbReference type="InterPro" id="IPR000277">
    <property type="entry name" value="Cys/Met-Metab_PyrdxlP-dep_enz"/>
</dbReference>
<dbReference type="AlphaFoldDB" id="A0A8T9BTP5"/>
<keyword evidence="4 5" id="KW-0663">Pyridoxal phosphate</keyword>
<dbReference type="InterPro" id="IPR015422">
    <property type="entry name" value="PyrdxlP-dep_Trfase_small"/>
</dbReference>
<comment type="similarity">
    <text evidence="2 5">Belongs to the trans-sulfuration enzymes family.</text>
</comment>
<name>A0A8T9BTP5_9HELO</name>
<evidence type="ECO:0000256" key="5">
    <source>
        <dbReference type="RuleBase" id="RU362118"/>
    </source>
</evidence>
<protein>
    <submittedName>
        <fullName evidence="6">Homocysteine synthase</fullName>
    </submittedName>
</protein>
<dbReference type="PANTHER" id="PTHR43797">
    <property type="entry name" value="HOMOCYSTEINE/CYSTEINE SYNTHASE"/>
    <property type="match status" value="1"/>
</dbReference>
<evidence type="ECO:0000313" key="6">
    <source>
        <dbReference type="EMBL" id="TVY59662.1"/>
    </source>
</evidence>